<dbReference type="AlphaFoldDB" id="A0A7C0XYJ0"/>
<evidence type="ECO:0000313" key="1">
    <source>
        <dbReference type="EMBL" id="HDD31080.1"/>
    </source>
</evidence>
<dbReference type="Pfam" id="PF06510">
    <property type="entry name" value="DUF1102"/>
    <property type="match status" value="1"/>
</dbReference>
<dbReference type="InterPro" id="IPR009482">
    <property type="entry name" value="DUF1102"/>
</dbReference>
<name>A0A7C0XYJ0_THELI</name>
<protein>
    <submittedName>
        <fullName evidence="1">DUF1102 domain-containing protein</fullName>
    </submittedName>
</protein>
<proteinExistence type="predicted"/>
<sequence>MKKIIGIFMLIAGIVIAVAASSASFAYFEADRGVHIKVVPDDSEFIDLKPLQPYAYINEQGTLTVDISTNNGNYNASKGFGKGVSPDSIYVFEHMFGVSNHLWENTPICVVITWSTSAFKLFNGTYTGSAGASPLKIIVQPGGMANIGMLINSTGLANCTSIDEDITIKAYADLSKCQP</sequence>
<accession>A0A7C0XYJ0</accession>
<dbReference type="EMBL" id="DQYG01000021">
    <property type="protein sequence ID" value="HDD31080.1"/>
    <property type="molecule type" value="Genomic_DNA"/>
</dbReference>
<comment type="caution">
    <text evidence="1">The sequence shown here is derived from an EMBL/GenBank/DDBJ whole genome shotgun (WGS) entry which is preliminary data.</text>
</comment>
<organism evidence="1">
    <name type="scientific">Thermococcus litoralis</name>
    <dbReference type="NCBI Taxonomy" id="2265"/>
    <lineage>
        <taxon>Archaea</taxon>
        <taxon>Methanobacteriati</taxon>
        <taxon>Methanobacteriota</taxon>
        <taxon>Thermococci</taxon>
        <taxon>Thermococcales</taxon>
        <taxon>Thermococcaceae</taxon>
        <taxon>Thermococcus</taxon>
    </lineage>
</organism>
<gene>
    <name evidence="1" type="ORF">ENF72_00430</name>
</gene>
<dbReference type="Proteomes" id="UP000886210">
    <property type="component" value="Unassembled WGS sequence"/>
</dbReference>
<reference evidence="1" key="1">
    <citation type="journal article" date="2020" name="mSystems">
        <title>Genome- and Community-Level Interaction Insights into Carbon Utilization and Element Cycling Functions of Hydrothermarchaeota in Hydrothermal Sediment.</title>
        <authorList>
            <person name="Zhou Z."/>
            <person name="Liu Y."/>
            <person name="Xu W."/>
            <person name="Pan J."/>
            <person name="Luo Z.H."/>
            <person name="Li M."/>
        </authorList>
    </citation>
    <scope>NUCLEOTIDE SEQUENCE [LARGE SCALE GENOMIC DNA]</scope>
    <source>
        <strain evidence="1">HyVt-151</strain>
    </source>
</reference>